<evidence type="ECO:0000313" key="2">
    <source>
        <dbReference type="EMBL" id="KTD37503.1"/>
    </source>
</evidence>
<evidence type="ECO:0000313" key="3">
    <source>
        <dbReference type="EMBL" id="STX61565.1"/>
    </source>
</evidence>
<reference evidence="3 5" key="2">
    <citation type="submission" date="2018-06" db="EMBL/GenBank/DDBJ databases">
        <authorList>
            <consortium name="Pathogen Informatics"/>
            <person name="Doyle S."/>
        </authorList>
    </citation>
    <scope>NUCLEOTIDE SEQUENCE [LARGE SCALE GENOMIC DNA]</scope>
    <source>
        <strain evidence="3 5">NCTC12239</strain>
    </source>
</reference>
<evidence type="ECO:0000313" key="5">
    <source>
        <dbReference type="Proteomes" id="UP000254040"/>
    </source>
</evidence>
<dbReference type="Proteomes" id="UP000054985">
    <property type="component" value="Unassembled WGS sequence"/>
</dbReference>
<sequence>MKYAVTFCTFDGEAGANPLWHSCILLSRMDEETKQLEVVDNWGFYGLPTTQRDNSWTNTLKIKIGLDVDLVGNHGMLRHEEIRYLDLGRGLHGATFELTKEQFDHLQAKCLEMVEEQNNAINEIVEPLRIKGKSPKETRIYPFEQHSPDIYKWEKIRAAQDQREPRLKPFEVRLSWGWSGPSFAESNTCKTQSVALLRHVLSDEQINRLTDGGKHPTVPRYSGPMETIFLHSTGPLRQHEKKSGDKVYYRDSQDPGVRLYWTVPPQEVEALSPDTIKLLTIDKDYCPKVKSVVRKLQQLEWLLRNAQVPEEFQINKDALINQVIMCYKNFSKIKPKDDKPSITGVQGFFYSLLSLPRSKAELSLQEKIKHAELLFNSLYMAMVHRMKIDKTLPIEPLFAINSEDEKSEASSSDGQAELIDENPLEAVVSYLSENDQRALCRIIGRNYCVDEDSEDELSDDEYSVPEENLYSNHESHRESYSPR</sequence>
<accession>A0A378JS73</accession>
<dbReference type="AlphaFoldDB" id="A0A378JS73"/>
<dbReference type="STRING" id="39962.Lmor_0366"/>
<dbReference type="OrthoDB" id="5653303at2"/>
<name>A0A378JS73_9GAMM</name>
<reference evidence="2 4" key="1">
    <citation type="submission" date="2015-11" db="EMBL/GenBank/DDBJ databases">
        <title>Genomic analysis of 38 Legionella species identifies large and diverse effector repertoires.</title>
        <authorList>
            <person name="Burstein D."/>
            <person name="Amaro F."/>
            <person name="Zusman T."/>
            <person name="Lifshitz Z."/>
            <person name="Cohen O."/>
            <person name="Gilbert J.A."/>
            <person name="Pupko T."/>
            <person name="Shuman H.A."/>
            <person name="Segal G."/>
        </authorList>
    </citation>
    <scope>NUCLEOTIDE SEQUENCE [LARGE SCALE GENOMIC DNA]</scope>
    <source>
        <strain evidence="2 4">ATCC 43877</strain>
    </source>
</reference>
<feature type="compositionally biased region" description="Acidic residues" evidence="1">
    <location>
        <begin position="452"/>
        <end position="464"/>
    </location>
</feature>
<proteinExistence type="predicted"/>
<organism evidence="3 5">
    <name type="scientific">Legionella moravica</name>
    <dbReference type="NCBI Taxonomy" id="39962"/>
    <lineage>
        <taxon>Bacteria</taxon>
        <taxon>Pseudomonadati</taxon>
        <taxon>Pseudomonadota</taxon>
        <taxon>Gammaproteobacteria</taxon>
        <taxon>Legionellales</taxon>
        <taxon>Legionellaceae</taxon>
        <taxon>Legionella</taxon>
    </lineage>
</organism>
<dbReference type="Proteomes" id="UP000254040">
    <property type="component" value="Unassembled WGS sequence"/>
</dbReference>
<dbReference type="EMBL" id="LNYN01000012">
    <property type="protein sequence ID" value="KTD37503.1"/>
    <property type="molecule type" value="Genomic_DNA"/>
</dbReference>
<gene>
    <name evidence="2" type="ORF">Lmor_0366</name>
    <name evidence="3" type="ORF">NCTC12239_00481</name>
</gene>
<evidence type="ECO:0000313" key="4">
    <source>
        <dbReference type="Proteomes" id="UP000054985"/>
    </source>
</evidence>
<protein>
    <submittedName>
        <fullName evidence="3">Uncharacterized protein</fullName>
    </submittedName>
</protein>
<dbReference type="EMBL" id="UGOG01000001">
    <property type="protein sequence ID" value="STX61565.1"/>
    <property type="molecule type" value="Genomic_DNA"/>
</dbReference>
<feature type="compositionally biased region" description="Basic and acidic residues" evidence="1">
    <location>
        <begin position="473"/>
        <end position="483"/>
    </location>
</feature>
<feature type="region of interest" description="Disordered" evidence="1">
    <location>
        <begin position="452"/>
        <end position="483"/>
    </location>
</feature>
<dbReference type="RefSeq" id="WP_028383146.1">
    <property type="nucleotide sequence ID" value="NZ_CAAAJG010000007.1"/>
</dbReference>
<keyword evidence="4" id="KW-1185">Reference proteome</keyword>
<evidence type="ECO:0000256" key="1">
    <source>
        <dbReference type="SAM" id="MobiDB-lite"/>
    </source>
</evidence>